<sequence length="2166" mass="240936">MAGQLLLPVYGYALSSGPVQPEIQSFEPVGTTDMVDLFTGDFVYNIPLMDVEGYPVNISYHGGVTMDQEASWVGLGWNINPGAVNRSVRGLPDDFAGEQIEKELNVKPEVTLKAGTGLSAEVGGLGQPEVNLSASLGGYLNINNYRGISVDLVSKAGVNAKLGPISAGMNIGASFGSQAGASFDYSKTFGIGVSGIVGKDIGVSGGFNINKSGVYSPRSGLRQQVGMGFSASVSKGGASMSMSSGTSVPIGLNNYTAALSNSSYMTTTAGQLKAGTEAFWVFGSGKISGSLNKITYDPDGTRSGYGYFNLQNATENDQLDFSRDKDVMFNTTMQLLPQTALTYDVFNVSGQGTGGSFRPFRNDFGSVYDPATQSEQKSNEFFEEAGFGAGWEAGSEISTAKTISSSGPWKESDLHRRFRPLRSGTYEDIYFKEAGELTPGNETFLRRFANNEPLSPKDVIDLPAYKPGSDWRVPRANHIVALTGKDKDSVFLLGQKQIESYSDTTGFKNYPSINKQTIARVSTGGNRLRRLPNQVTEVIQTQKEGRKYVYGLPVLNNVQRESVFSVDAGVNNVDAYRNLADYTPGLEDSKNNPRGVDHYYNGTVTPTYVTAHLLTAVLSSDYIDVSGNGLSEDDLGTYTKFNYTRKSADYRWRAPIQSGKAQYQAGYVTDPQDDKASYMIGSREQWMLHSIETKNYVAEFYVSQRKDAMGVLDRILNGGLPNAYNEAPYNAQLSSSTTDNRSYKLDSIVLYNKHTRFTQGAAAVPVKTVVFDYDYSLCKNVPNSEAGSGKLTLRKISFRYGRSALSAQSPYSFNYSSVNPDYDDGAKDRWGNYKPRPAQDFTNFEFPFTDQSSSTDSWASAWSLTEIKLPSGGVIKVDYESDDYAYVQTAQAMEMFQVEGFGVDNHYRPFDQLYKNEFLPNLYVYFKRRKDKENAQLSPKENYLNETNQLYYNVSTELKPGFYEPVKGYAEVTEVGYCPGSNDDYGYVKLAPRVMKGTIAIANPITYTALNMGRYSLPQVMFPGRDPESSDLDNILAGLKTAIQEAFKAAENPLETWMDQSKAKRANFVKSFIRLGSPGLRKQGGGHRVKSIQYYDSWDKMAQGAQSVYGRVYDYTVKRDDKKGSISSGVASYEPMVGGDELPQRTPVNYIAQKANDFPPNDPVELYQELPIGESFYPAPVVGYSQITVSSIHKDVGRSSQTEDIYGFYTARDFPIQANASPIMAPKAAQSISTTNAFSFQLAAQGFALVFNDMHGKQRSAEHWILKPVDTARGRELVSSQSYQYFMESGKISNAVPVFDYSGNRGMLSVANHPMGIEAELNMDTRSFHEEMNYQSMSLNLNTAYLILAFVSIPLGYPFKFKNQTDYRSASTMKIVQQHGILSKVISTSNGAVTETRNEVFDKETGNVLVTSVNNEYGDREYSVSYPAHWAYKELGPIYGRFGVTGKFDNDLVIDTMGADYGSRFINYNPYYSYRYSLPNKMPVGKILIDEDMGKFTLGDELILQQSQLGAPIRVWVMGFTSDLMHCYMIVAPREPYKTSSTWTLKSSYSNVNYTVAKPGLKNRLGETVQTYVTTDRSNIFPYLKDSLGSLVSLNAQTYKYNLNEVFAANKTSDSLNPFVTGKVGEYRPELQVFNLKNRNYAGGLGRTAGLFASNAYWKTETDRYAQYCPDSSICGDCPVSKDYSCPNPLDSLQIKFLGVSDRIYYNGLDTTHPHFTNKFRVIVWPNKRNVNCNTPYIQVLEDISRSRTLLGATDKYLSTTAVKDSIDFEWDDYVTKSIGYSNGCCTIYFSVKCNYSDSTFTIINLYYKKPGASTLYSCKNIYRDTTLVYSPPTPPTPRTYLPFRINKKVLLSKVGHYEGTDNENWVNASQVTRYNWYGQEIENKEEGLGYNAAIYGYNQQLPICVAKNARHSEVLYEGFEDYKILKPVPEQYQSYMPLIYSPFEEFFKTKNALDAFYAVTNTAPAGASASVVNADAHTGFYALNANATTTIPLNGAGTGASDGYTFLMKGNRRYYASVWLKPNTPVTDSRTTYNPNGLTITMDTTMSATASAALKTNTFFAKTNLIEGWQKYEIEFSAPAGYRNFRLNLPGGYLYDDLRIHPFESNTKAFVYDENTRRLMATLDENNFASFYEYDAEGSLIRTKKETEKGVLTITESRSNHQKKN</sequence>
<accession>A0ABP8MJF8</accession>
<gene>
    <name evidence="1" type="ORF">GCM10023092_06330</name>
</gene>
<dbReference type="EMBL" id="BAABEZ010000004">
    <property type="protein sequence ID" value="GAA4450453.1"/>
    <property type="molecule type" value="Genomic_DNA"/>
</dbReference>
<reference evidence="2" key="1">
    <citation type="journal article" date="2019" name="Int. J. Syst. Evol. Microbiol.">
        <title>The Global Catalogue of Microorganisms (GCM) 10K type strain sequencing project: providing services to taxonomists for standard genome sequencing and annotation.</title>
        <authorList>
            <consortium name="The Broad Institute Genomics Platform"/>
            <consortium name="The Broad Institute Genome Sequencing Center for Infectious Disease"/>
            <person name="Wu L."/>
            <person name="Ma J."/>
        </authorList>
    </citation>
    <scope>NUCLEOTIDE SEQUENCE [LARGE SCALE GENOMIC DNA]</scope>
    <source>
        <strain evidence="2">JCM 31921</strain>
    </source>
</reference>
<dbReference type="Proteomes" id="UP001501410">
    <property type="component" value="Unassembled WGS sequence"/>
</dbReference>
<keyword evidence="2" id="KW-1185">Reference proteome</keyword>
<evidence type="ECO:0008006" key="3">
    <source>
        <dbReference type="Google" id="ProtNLM"/>
    </source>
</evidence>
<proteinExistence type="predicted"/>
<protein>
    <recommendedName>
        <fullName evidence="3">PA14 domain-containing protein</fullName>
    </recommendedName>
</protein>
<comment type="caution">
    <text evidence="1">The sequence shown here is derived from an EMBL/GenBank/DDBJ whole genome shotgun (WGS) entry which is preliminary data.</text>
</comment>
<evidence type="ECO:0000313" key="2">
    <source>
        <dbReference type="Proteomes" id="UP001501410"/>
    </source>
</evidence>
<name>A0ABP8MJF8_9BACT</name>
<dbReference type="Gene3D" id="2.60.120.260">
    <property type="entry name" value="Galactose-binding domain-like"/>
    <property type="match status" value="1"/>
</dbReference>
<organism evidence="1 2">
    <name type="scientific">Rurimicrobium arvi</name>
    <dbReference type="NCBI Taxonomy" id="2049916"/>
    <lineage>
        <taxon>Bacteria</taxon>
        <taxon>Pseudomonadati</taxon>
        <taxon>Bacteroidota</taxon>
        <taxon>Chitinophagia</taxon>
        <taxon>Chitinophagales</taxon>
        <taxon>Chitinophagaceae</taxon>
        <taxon>Rurimicrobium</taxon>
    </lineage>
</organism>
<evidence type="ECO:0000313" key="1">
    <source>
        <dbReference type="EMBL" id="GAA4450453.1"/>
    </source>
</evidence>